<evidence type="ECO:0000313" key="5">
    <source>
        <dbReference type="Proteomes" id="UP000318055"/>
    </source>
</evidence>
<keyword evidence="2" id="KW-0119">Carbohydrate metabolism</keyword>
<dbReference type="InterPro" id="IPR001509">
    <property type="entry name" value="Epimerase_deHydtase"/>
</dbReference>
<accession>A0A518RJR3</accession>
<dbReference type="EMBL" id="CP042239">
    <property type="protein sequence ID" value="QDX27670.1"/>
    <property type="molecule type" value="Genomic_DNA"/>
</dbReference>
<dbReference type="SUPFAM" id="SSF51735">
    <property type="entry name" value="NAD(P)-binding Rossmann-fold domains"/>
    <property type="match status" value="1"/>
</dbReference>
<dbReference type="InterPro" id="IPR036291">
    <property type="entry name" value="NAD(P)-bd_dom_sf"/>
</dbReference>
<sequence>MLLAITGAAGFVGRAVVRHIEAQQPGVDLLLADRELAGFDAHETLEGDLSDPAIIAALTAPRIDAVLHLAALPGGATEREPATSRAINLGVPLALIEAMRGRRLVIAGSIAVFGGALPDQMDDATVPTPASVYGTHKRMVELAFADAVRRGAVSGLALRLPGIVARPAAAGGFGSAFLSDIFHSALAGTPLRVPVAADATSWLMSVRCCATNLIVAALGERTAQDAVTLPALRVTIGDLVAELARHGDVSGIRFEEIPATRAMFGSYPDLATPRADTLGFRHDVSLAELVEAVLADL</sequence>
<dbReference type="PANTHER" id="PTHR43103:SF3">
    <property type="entry name" value="ADP-L-GLYCERO-D-MANNO-HEPTOSE-6-EPIMERASE"/>
    <property type="match status" value="1"/>
</dbReference>
<evidence type="ECO:0000256" key="1">
    <source>
        <dbReference type="ARBA" id="ARBA00022857"/>
    </source>
</evidence>
<evidence type="ECO:0000259" key="3">
    <source>
        <dbReference type="Pfam" id="PF01370"/>
    </source>
</evidence>
<dbReference type="Gene3D" id="3.90.25.10">
    <property type="entry name" value="UDP-galactose 4-epimerase, domain 1"/>
    <property type="match status" value="1"/>
</dbReference>
<reference evidence="4 5" key="1">
    <citation type="submission" date="2019-07" db="EMBL/GenBank/DDBJ databases">
        <title>Sphingomonas alkalisoli sp. nov., isolated from rhizosphere soil of Suaedae salsa.</title>
        <authorList>
            <person name="Zhang H."/>
            <person name="Xu L."/>
            <person name="Zhang J.-X."/>
            <person name="Sun J.-Q."/>
        </authorList>
    </citation>
    <scope>NUCLEOTIDE SEQUENCE [LARGE SCALE GENOMIC DNA]</scope>
    <source>
        <strain evidence="4 5">XS-10</strain>
    </source>
</reference>
<keyword evidence="1" id="KW-0521">NADP</keyword>
<name>A0A518RJR3_9SPHN</name>
<gene>
    <name evidence="4" type="ORF">FPZ54_17770</name>
</gene>
<protein>
    <submittedName>
        <fullName evidence="4">NAD-dependent epimerase/dehydratase family protein</fullName>
    </submittedName>
</protein>
<feature type="domain" description="NAD-dependent epimerase/dehydratase" evidence="3">
    <location>
        <begin position="5"/>
        <end position="191"/>
    </location>
</feature>
<dbReference type="PANTHER" id="PTHR43103">
    <property type="entry name" value="NUCLEOSIDE-DIPHOSPHATE-SUGAR EPIMERASE"/>
    <property type="match status" value="1"/>
</dbReference>
<organism evidence="4 5">
    <name type="scientific">Sphingomonas suaedae</name>
    <dbReference type="NCBI Taxonomy" id="2599297"/>
    <lineage>
        <taxon>Bacteria</taxon>
        <taxon>Pseudomonadati</taxon>
        <taxon>Pseudomonadota</taxon>
        <taxon>Alphaproteobacteria</taxon>
        <taxon>Sphingomonadales</taxon>
        <taxon>Sphingomonadaceae</taxon>
        <taxon>Sphingomonas</taxon>
    </lineage>
</organism>
<proteinExistence type="predicted"/>
<evidence type="ECO:0000256" key="2">
    <source>
        <dbReference type="ARBA" id="ARBA00023277"/>
    </source>
</evidence>
<dbReference type="Gene3D" id="3.40.50.720">
    <property type="entry name" value="NAD(P)-binding Rossmann-like Domain"/>
    <property type="match status" value="1"/>
</dbReference>
<dbReference type="OrthoDB" id="9801056at2"/>
<evidence type="ECO:0000313" key="4">
    <source>
        <dbReference type="EMBL" id="QDX27670.1"/>
    </source>
</evidence>
<dbReference type="RefSeq" id="WP_145849145.1">
    <property type="nucleotide sequence ID" value="NZ_CP042239.1"/>
</dbReference>
<dbReference type="Proteomes" id="UP000318055">
    <property type="component" value="Chromosome"/>
</dbReference>
<dbReference type="AlphaFoldDB" id="A0A518RJR3"/>
<dbReference type="Pfam" id="PF01370">
    <property type="entry name" value="Epimerase"/>
    <property type="match status" value="1"/>
</dbReference>
<dbReference type="KEGG" id="ssua:FPZ54_17770"/>
<keyword evidence="5" id="KW-1185">Reference proteome</keyword>